<dbReference type="PIRSF" id="PIRSF001213">
    <property type="entry name" value="Psome_endopept_beta"/>
    <property type="match status" value="1"/>
</dbReference>
<dbReference type="Proteomes" id="UP000290900">
    <property type="component" value="Unassembled WGS sequence"/>
</dbReference>
<dbReference type="OrthoDB" id="10248542at2759"/>
<dbReference type="FunFam" id="3.60.20.10:FF:000014">
    <property type="entry name" value="Proteasome subunit beta type-7"/>
    <property type="match status" value="1"/>
</dbReference>
<dbReference type="InterPro" id="IPR023333">
    <property type="entry name" value="Proteasome_suB-type"/>
</dbReference>
<dbReference type="PANTHER" id="PTHR32194">
    <property type="entry name" value="METALLOPROTEASE TLDD"/>
    <property type="match status" value="1"/>
</dbReference>
<dbReference type="EMBL" id="CAACVR010000075">
    <property type="protein sequence ID" value="VEU24231.1"/>
    <property type="molecule type" value="Genomic_DNA"/>
</dbReference>
<comment type="similarity">
    <text evidence="4">Belongs to the peptidase T1B family.</text>
</comment>
<dbReference type="InterPro" id="IPR001353">
    <property type="entry name" value="Proteasome_sua/b"/>
</dbReference>
<dbReference type="FunCoup" id="A0A448YTJ2">
    <property type="interactions" value="1214"/>
</dbReference>
<proteinExistence type="inferred from homology"/>
<keyword evidence="1 4" id="KW-0963">Cytoplasm</keyword>
<name>A0A448YTJ2_BRENA</name>
<evidence type="ECO:0000256" key="4">
    <source>
        <dbReference type="PIRNR" id="PIRNR001213"/>
    </source>
</evidence>
<protein>
    <recommendedName>
        <fullName evidence="4">Proteasome subunit beta</fullName>
    </recommendedName>
</protein>
<evidence type="ECO:0000256" key="1">
    <source>
        <dbReference type="ARBA" id="ARBA00022490"/>
    </source>
</evidence>
<dbReference type="InParanoid" id="A0A448YTJ2"/>
<dbReference type="GO" id="GO:0005737">
    <property type="term" value="C:cytoplasm"/>
    <property type="evidence" value="ECO:0007669"/>
    <property type="project" value="UniProtKB-SubCell"/>
</dbReference>
<evidence type="ECO:0000256" key="2">
    <source>
        <dbReference type="ARBA" id="ARBA00022942"/>
    </source>
</evidence>
<dbReference type="GO" id="GO:0005634">
    <property type="term" value="C:nucleus"/>
    <property type="evidence" value="ECO:0007669"/>
    <property type="project" value="UniProtKB-SubCell"/>
</dbReference>
<dbReference type="GO" id="GO:0043161">
    <property type="term" value="P:proteasome-mediated ubiquitin-dependent protein catabolic process"/>
    <property type="evidence" value="ECO:0007669"/>
    <property type="project" value="UniProtKB-ARBA"/>
</dbReference>
<dbReference type="SUPFAM" id="SSF56235">
    <property type="entry name" value="N-terminal nucleophile aminohydrolases (Ntn hydrolases)"/>
    <property type="match status" value="1"/>
</dbReference>
<dbReference type="InterPro" id="IPR016050">
    <property type="entry name" value="Proteasome_bsu_CS"/>
</dbReference>
<dbReference type="STRING" id="13370.A0A448YTJ2"/>
<keyword evidence="2 4" id="KW-0647">Proteasome</keyword>
<gene>
    <name evidence="5" type="ORF">BRENAR_LOCUS4959</name>
</gene>
<evidence type="ECO:0000313" key="6">
    <source>
        <dbReference type="Proteomes" id="UP000290900"/>
    </source>
</evidence>
<keyword evidence="3 4" id="KW-0539">Nucleus</keyword>
<dbReference type="GO" id="GO:0019774">
    <property type="term" value="C:proteasome core complex, beta-subunit complex"/>
    <property type="evidence" value="ECO:0007669"/>
    <property type="project" value="UniProtKB-UniRule"/>
</dbReference>
<evidence type="ECO:0000256" key="3">
    <source>
        <dbReference type="ARBA" id="ARBA00023242"/>
    </source>
</evidence>
<accession>A0A448YTJ2</accession>
<dbReference type="InterPro" id="IPR016295">
    <property type="entry name" value="Proteasome_beta4"/>
</dbReference>
<sequence length="275" mass="31045">MNHNPVNWGRPSDDQYGPYNYQIANASNVASQATKNSQNEFPTMHTQQPMITGASVVAVKFNDGVVMATDKLGSYGSLLRLDDLERMIQVGDSTVVGVSGDISDFQYLQRLLDELLIEDNYDMEQSNLKASHVHEYLRGVFYNRRSKMNPLWNACVVAGFDADGEVFLKYVNLLGVSYSSPAIATGFGAYMGVPLLRQKVENEEDVKKLEKEDAIKLVRDCMKVLFYRDARSWDKYDLCVITKSTKKIEFQKGLECEGQSWKFARDISGYGLPQQ</sequence>
<dbReference type="InterPro" id="IPR029055">
    <property type="entry name" value="Ntn_hydrolases_N"/>
</dbReference>
<dbReference type="AlphaFoldDB" id="A0A448YTJ2"/>
<dbReference type="PANTHER" id="PTHR32194:SF6">
    <property type="entry name" value="PROTEASOME SUBUNIT BETA"/>
    <property type="match status" value="1"/>
</dbReference>
<organism evidence="5 6">
    <name type="scientific">Brettanomyces naardenensis</name>
    <name type="common">Yeast</name>
    <dbReference type="NCBI Taxonomy" id="13370"/>
    <lineage>
        <taxon>Eukaryota</taxon>
        <taxon>Fungi</taxon>
        <taxon>Dikarya</taxon>
        <taxon>Ascomycota</taxon>
        <taxon>Saccharomycotina</taxon>
        <taxon>Pichiomycetes</taxon>
        <taxon>Pichiales</taxon>
        <taxon>Pichiaceae</taxon>
        <taxon>Brettanomyces</taxon>
    </lineage>
</organism>
<dbReference type="Gene3D" id="3.60.20.10">
    <property type="entry name" value="Glutamine Phosphoribosylpyrophosphate, subunit 1, domain 1"/>
    <property type="match status" value="1"/>
</dbReference>
<dbReference type="PROSITE" id="PS00854">
    <property type="entry name" value="PROTEASOME_BETA_1"/>
    <property type="match status" value="1"/>
</dbReference>
<dbReference type="PROSITE" id="PS51476">
    <property type="entry name" value="PROTEASOME_BETA_2"/>
    <property type="match status" value="1"/>
</dbReference>
<dbReference type="Pfam" id="PF00227">
    <property type="entry name" value="Proteasome"/>
    <property type="match status" value="1"/>
</dbReference>
<dbReference type="CDD" id="cd03760">
    <property type="entry name" value="proteasome_beta_type_4"/>
    <property type="match status" value="1"/>
</dbReference>
<reference evidence="5 6" key="1">
    <citation type="submission" date="2018-12" db="EMBL/GenBank/DDBJ databases">
        <authorList>
            <person name="Tiukova I."/>
            <person name="Dainat J."/>
        </authorList>
    </citation>
    <scope>NUCLEOTIDE SEQUENCE [LARGE SCALE GENOMIC DNA]</scope>
</reference>
<keyword evidence="6" id="KW-1185">Reference proteome</keyword>
<evidence type="ECO:0000313" key="5">
    <source>
        <dbReference type="EMBL" id="VEU24231.1"/>
    </source>
</evidence>
<comment type="subcellular location">
    <subcellularLocation>
        <location evidence="4">Cytoplasm</location>
    </subcellularLocation>
    <subcellularLocation>
        <location evidence="4">Nucleus</location>
    </subcellularLocation>
</comment>
<dbReference type="GO" id="GO:0010499">
    <property type="term" value="P:proteasomal ubiquitin-independent protein catabolic process"/>
    <property type="evidence" value="ECO:0007669"/>
    <property type="project" value="UniProtKB-ARBA"/>
</dbReference>
<comment type="function">
    <text evidence="4">Non-catalytic component of the proteasome.</text>
</comment>